<proteinExistence type="inferred from homology"/>
<evidence type="ECO:0000256" key="1">
    <source>
        <dbReference type="ARBA" id="ARBA00006119"/>
    </source>
</evidence>
<keyword evidence="5" id="KW-1185">Reference proteome</keyword>
<reference evidence="5" key="1">
    <citation type="submission" date="2017-01" db="EMBL/GenBank/DDBJ databases">
        <title>Comparative genomics of anhydrobiosis in the tardigrade Hypsibius dujardini.</title>
        <authorList>
            <person name="Yoshida Y."/>
            <person name="Koutsovoulos G."/>
            <person name="Laetsch D."/>
            <person name="Stevens L."/>
            <person name="Kumar S."/>
            <person name="Horikawa D."/>
            <person name="Ishino K."/>
            <person name="Komine S."/>
            <person name="Tomita M."/>
            <person name="Blaxter M."/>
            <person name="Arakawa K."/>
        </authorList>
    </citation>
    <scope>NUCLEOTIDE SEQUENCE [LARGE SCALE GENOMIC DNA]</scope>
    <source>
        <strain evidence="5">Z151</strain>
    </source>
</reference>
<dbReference type="Gene3D" id="2.40.128.20">
    <property type="match status" value="1"/>
</dbReference>
<dbReference type="AlphaFoldDB" id="A0A9X6RJQ8"/>
<dbReference type="Proteomes" id="UP000192578">
    <property type="component" value="Unassembled WGS sequence"/>
</dbReference>
<gene>
    <name evidence="4" type="ORF">BV898_14631</name>
</gene>
<dbReference type="EMBL" id="MTYJ01000182">
    <property type="protein sequence ID" value="OWA50105.1"/>
    <property type="molecule type" value="Genomic_DNA"/>
</dbReference>
<evidence type="ECO:0000313" key="4">
    <source>
        <dbReference type="EMBL" id="OWA50105.1"/>
    </source>
</evidence>
<comment type="similarity">
    <text evidence="1">Belongs to the Secretory-abundant heat soluble protein (SAHS) family.</text>
</comment>
<evidence type="ECO:0000313" key="5">
    <source>
        <dbReference type="Proteomes" id="UP000192578"/>
    </source>
</evidence>
<protein>
    <submittedName>
        <fullName evidence="4">Uncharacterized protein</fullName>
    </submittedName>
</protein>
<name>A0A9X6RJQ8_HYPEX</name>
<sequence>MPGSVKTLPSVVFGTYLIVPERSENVKELAAVMPKELGSPFQDTEIVQIYEKDGSYVKHVHFNKAAMEKWKDENKGIVSSYAFKFDLDVETLQTRAPGKTAKYIFTFIERNGKPVLHQETTRSELTEIVKVDLIFDELGMASEYEFGEMTARRYFRRVHPETDKEVASLLQ</sequence>
<comment type="caution">
    <text evidence="4">The sequence shown here is derived from an EMBL/GenBank/DDBJ whole genome shotgun (WGS) entry which is preliminary data.</text>
</comment>
<organism evidence="4 5">
    <name type="scientific">Hypsibius exemplaris</name>
    <name type="common">Freshwater tardigrade</name>
    <dbReference type="NCBI Taxonomy" id="2072580"/>
    <lineage>
        <taxon>Eukaryota</taxon>
        <taxon>Metazoa</taxon>
        <taxon>Ecdysozoa</taxon>
        <taxon>Tardigrada</taxon>
        <taxon>Eutardigrada</taxon>
        <taxon>Parachela</taxon>
        <taxon>Hypsibioidea</taxon>
        <taxon>Hypsibiidae</taxon>
        <taxon>Hypsibius</taxon>
    </lineage>
</organism>
<keyword evidence="2" id="KW-0346">Stress response</keyword>
<dbReference type="InterPro" id="IPR012674">
    <property type="entry name" value="Calycin"/>
</dbReference>
<accession>A0A9X6RJQ8</accession>
<evidence type="ECO:0000256" key="2">
    <source>
        <dbReference type="ARBA" id="ARBA00023016"/>
    </source>
</evidence>
<comment type="function">
    <text evidence="3">Secreted heat soluble protein acting as a molecular shield in water-deficient condition. Tardigrade-specific intrinsically disordered proteins (TDPs) are essential for desiccation tolerance by forming non-crystalline amorphous solids upon desiccation, and this vitrified state mirrors their protective capabilities.</text>
</comment>
<evidence type="ECO:0000256" key="3">
    <source>
        <dbReference type="ARBA" id="ARBA00045493"/>
    </source>
</evidence>